<gene>
    <name evidence="1" type="ORF">PISMIDRAFT_676172</name>
</gene>
<dbReference type="AlphaFoldDB" id="A0A0C9ZVU6"/>
<protein>
    <submittedName>
        <fullName evidence="1">Uncharacterized protein</fullName>
    </submittedName>
</protein>
<dbReference type="EMBL" id="KN833702">
    <property type="protein sequence ID" value="KIK26347.1"/>
    <property type="molecule type" value="Genomic_DNA"/>
</dbReference>
<sequence length="55" mass="6134">MDREMSRTAASDRVGFAVYQGIPIQTLPLRTEAKTVRHTLTSQEPSRALFTTSIP</sequence>
<dbReference type="HOGENOM" id="CLU_3033270_0_0_1"/>
<proteinExistence type="predicted"/>
<reference evidence="1 2" key="1">
    <citation type="submission" date="2014-04" db="EMBL/GenBank/DDBJ databases">
        <authorList>
            <consortium name="DOE Joint Genome Institute"/>
            <person name="Kuo A."/>
            <person name="Kohler A."/>
            <person name="Costa M.D."/>
            <person name="Nagy L.G."/>
            <person name="Floudas D."/>
            <person name="Copeland A."/>
            <person name="Barry K.W."/>
            <person name="Cichocki N."/>
            <person name="Veneault-Fourrey C."/>
            <person name="LaButti K."/>
            <person name="Lindquist E.A."/>
            <person name="Lipzen A."/>
            <person name="Lundell T."/>
            <person name="Morin E."/>
            <person name="Murat C."/>
            <person name="Sun H."/>
            <person name="Tunlid A."/>
            <person name="Henrissat B."/>
            <person name="Grigoriev I.V."/>
            <person name="Hibbett D.S."/>
            <person name="Martin F."/>
            <person name="Nordberg H.P."/>
            <person name="Cantor M.N."/>
            <person name="Hua S.X."/>
        </authorList>
    </citation>
    <scope>NUCLEOTIDE SEQUENCE [LARGE SCALE GENOMIC DNA]</scope>
    <source>
        <strain evidence="1 2">441</strain>
    </source>
</reference>
<evidence type="ECO:0000313" key="2">
    <source>
        <dbReference type="Proteomes" id="UP000054018"/>
    </source>
</evidence>
<organism evidence="1 2">
    <name type="scientific">Pisolithus microcarpus 441</name>
    <dbReference type="NCBI Taxonomy" id="765257"/>
    <lineage>
        <taxon>Eukaryota</taxon>
        <taxon>Fungi</taxon>
        <taxon>Dikarya</taxon>
        <taxon>Basidiomycota</taxon>
        <taxon>Agaricomycotina</taxon>
        <taxon>Agaricomycetes</taxon>
        <taxon>Agaricomycetidae</taxon>
        <taxon>Boletales</taxon>
        <taxon>Sclerodermatineae</taxon>
        <taxon>Pisolithaceae</taxon>
        <taxon>Pisolithus</taxon>
    </lineage>
</organism>
<reference evidence="2" key="2">
    <citation type="submission" date="2015-01" db="EMBL/GenBank/DDBJ databases">
        <title>Evolutionary Origins and Diversification of the Mycorrhizal Mutualists.</title>
        <authorList>
            <consortium name="DOE Joint Genome Institute"/>
            <consortium name="Mycorrhizal Genomics Consortium"/>
            <person name="Kohler A."/>
            <person name="Kuo A."/>
            <person name="Nagy L.G."/>
            <person name="Floudas D."/>
            <person name="Copeland A."/>
            <person name="Barry K.W."/>
            <person name="Cichocki N."/>
            <person name="Veneault-Fourrey C."/>
            <person name="LaButti K."/>
            <person name="Lindquist E.A."/>
            <person name="Lipzen A."/>
            <person name="Lundell T."/>
            <person name="Morin E."/>
            <person name="Murat C."/>
            <person name="Riley R."/>
            <person name="Ohm R."/>
            <person name="Sun H."/>
            <person name="Tunlid A."/>
            <person name="Henrissat B."/>
            <person name="Grigoriev I.V."/>
            <person name="Hibbett D.S."/>
            <person name="Martin F."/>
        </authorList>
    </citation>
    <scope>NUCLEOTIDE SEQUENCE [LARGE SCALE GENOMIC DNA]</scope>
    <source>
        <strain evidence="2">441</strain>
    </source>
</reference>
<evidence type="ECO:0000313" key="1">
    <source>
        <dbReference type="EMBL" id="KIK26347.1"/>
    </source>
</evidence>
<name>A0A0C9ZVU6_9AGAM</name>
<dbReference type="Proteomes" id="UP000054018">
    <property type="component" value="Unassembled WGS sequence"/>
</dbReference>
<accession>A0A0C9ZVU6</accession>
<keyword evidence="2" id="KW-1185">Reference proteome</keyword>